<accession>A0A1G9PHB6</accession>
<dbReference type="AlphaFoldDB" id="A0A1G9PHB6"/>
<dbReference type="InterPro" id="IPR036515">
    <property type="entry name" value="Transposase_17_sf"/>
</dbReference>
<dbReference type="STRING" id="1075417.SAMN05421823_109189"/>
<protein>
    <recommendedName>
        <fullName evidence="1">Transposase IS200-like domain-containing protein</fullName>
    </recommendedName>
</protein>
<dbReference type="InterPro" id="IPR002686">
    <property type="entry name" value="Transposase_17"/>
</dbReference>
<reference evidence="2 3" key="1">
    <citation type="submission" date="2016-10" db="EMBL/GenBank/DDBJ databases">
        <authorList>
            <person name="de Groot N.N."/>
        </authorList>
    </citation>
    <scope>NUCLEOTIDE SEQUENCE [LARGE SCALE GENOMIC DNA]</scope>
    <source>
        <strain evidence="2 3">DSM 25186</strain>
    </source>
</reference>
<feature type="domain" description="Transposase IS200-like" evidence="1">
    <location>
        <begin position="9"/>
        <end position="141"/>
    </location>
</feature>
<organism evidence="2 3">
    <name type="scientific">Catalinimonas alkaloidigena</name>
    <dbReference type="NCBI Taxonomy" id="1075417"/>
    <lineage>
        <taxon>Bacteria</taxon>
        <taxon>Pseudomonadati</taxon>
        <taxon>Bacteroidota</taxon>
        <taxon>Cytophagia</taxon>
        <taxon>Cytophagales</taxon>
        <taxon>Catalimonadaceae</taxon>
        <taxon>Catalinimonas</taxon>
    </lineage>
</organism>
<dbReference type="GO" id="GO:0004803">
    <property type="term" value="F:transposase activity"/>
    <property type="evidence" value="ECO:0007669"/>
    <property type="project" value="InterPro"/>
</dbReference>
<evidence type="ECO:0000313" key="3">
    <source>
        <dbReference type="Proteomes" id="UP000198510"/>
    </source>
</evidence>
<evidence type="ECO:0000259" key="1">
    <source>
        <dbReference type="SMART" id="SM01321"/>
    </source>
</evidence>
<dbReference type="GO" id="GO:0003677">
    <property type="term" value="F:DNA binding"/>
    <property type="evidence" value="ECO:0007669"/>
    <property type="project" value="InterPro"/>
</dbReference>
<dbReference type="SUPFAM" id="SSF143422">
    <property type="entry name" value="Transposase IS200-like"/>
    <property type="match status" value="1"/>
</dbReference>
<proteinExistence type="predicted"/>
<dbReference type="RefSeq" id="WP_089685748.1">
    <property type="nucleotide sequence ID" value="NZ_FNFO01000009.1"/>
</dbReference>
<dbReference type="PANTHER" id="PTHR34322">
    <property type="entry name" value="TRANSPOSASE, Y1_TNP DOMAIN-CONTAINING"/>
    <property type="match status" value="1"/>
</dbReference>
<dbReference type="EMBL" id="FNFO01000009">
    <property type="protein sequence ID" value="SDL97933.1"/>
    <property type="molecule type" value="Genomic_DNA"/>
</dbReference>
<dbReference type="GO" id="GO:0006313">
    <property type="term" value="P:DNA transposition"/>
    <property type="evidence" value="ECO:0007669"/>
    <property type="project" value="InterPro"/>
</dbReference>
<dbReference type="Gene3D" id="3.30.70.1290">
    <property type="entry name" value="Transposase IS200-like"/>
    <property type="match status" value="1"/>
</dbReference>
<evidence type="ECO:0000313" key="2">
    <source>
        <dbReference type="EMBL" id="SDL97933.1"/>
    </source>
</evidence>
<dbReference type="Proteomes" id="UP000198510">
    <property type="component" value="Unassembled WGS sequence"/>
</dbReference>
<dbReference type="OrthoDB" id="9788881at2"/>
<sequence length="189" mass="21678">MSTKHHFSSQEVPQAVTLTSVEGIDLFSREAYKEILISHLKDFMIHRGLHLYAYVIMNNHLHLVAQTERGELPALIEAFKQSTSQGIYKKLQRDFPESRRNWLLWIVENQAKKSGDDRRYKVWQAEHEALDLNTHRQLLTQIDHIHRNPVRAGICYTAEAYKYSSAGIYAGEAGVLAISEVIKPGVKLP</sequence>
<dbReference type="PANTHER" id="PTHR34322:SF2">
    <property type="entry name" value="TRANSPOSASE IS200-LIKE DOMAIN-CONTAINING PROTEIN"/>
    <property type="match status" value="1"/>
</dbReference>
<dbReference type="SMART" id="SM01321">
    <property type="entry name" value="Y1_Tnp"/>
    <property type="match status" value="1"/>
</dbReference>
<gene>
    <name evidence="2" type="ORF">SAMN05421823_109189</name>
</gene>
<name>A0A1G9PHB6_9BACT</name>
<keyword evidence="3" id="KW-1185">Reference proteome</keyword>